<dbReference type="InterPro" id="IPR036869">
    <property type="entry name" value="J_dom_sf"/>
</dbReference>
<dbReference type="EMBL" id="FUEG01000004">
    <property type="protein sequence ID" value="SJL03742.1"/>
    <property type="molecule type" value="Genomic_DNA"/>
</dbReference>
<feature type="compositionally biased region" description="Pro residues" evidence="1">
    <location>
        <begin position="280"/>
        <end position="298"/>
    </location>
</feature>
<dbReference type="OrthoDB" id="442087at2759"/>
<dbReference type="CDD" id="cd06257">
    <property type="entry name" value="DnaJ"/>
    <property type="match status" value="1"/>
</dbReference>
<dbReference type="SMART" id="SM00271">
    <property type="entry name" value="DnaJ"/>
    <property type="match status" value="1"/>
</dbReference>
<dbReference type="PANTHER" id="PTHR43948">
    <property type="entry name" value="DNAJ HOMOLOG SUBFAMILY B"/>
    <property type="match status" value="1"/>
</dbReference>
<dbReference type="GO" id="GO:0005737">
    <property type="term" value="C:cytoplasm"/>
    <property type="evidence" value="ECO:0007669"/>
    <property type="project" value="TreeGrafter"/>
</dbReference>
<evidence type="ECO:0000256" key="1">
    <source>
        <dbReference type="SAM" id="MobiDB-lite"/>
    </source>
</evidence>
<organism evidence="3 4">
    <name type="scientific">Armillaria ostoyae</name>
    <name type="common">Armillaria root rot fungus</name>
    <dbReference type="NCBI Taxonomy" id="47428"/>
    <lineage>
        <taxon>Eukaryota</taxon>
        <taxon>Fungi</taxon>
        <taxon>Dikarya</taxon>
        <taxon>Basidiomycota</taxon>
        <taxon>Agaricomycotina</taxon>
        <taxon>Agaricomycetes</taxon>
        <taxon>Agaricomycetidae</taxon>
        <taxon>Agaricales</taxon>
        <taxon>Marasmiineae</taxon>
        <taxon>Physalacriaceae</taxon>
        <taxon>Armillaria</taxon>
    </lineage>
</organism>
<sequence length="337" mass="37943">MATNLYEVLDLHRNATPEEIRKAYKKKALKTHPDRLSPDATPAEKQHSAENFRQVNNAYEVLIDAEKRRIFDLHGSYPPPEVPPPPPPRTSYDGYRSQPRYRSSSPSPYEETGIPDPFVFTDPFVLFDNFFNTQPHHHPHDYAPRRSYTDDSFFDDDPFVSRRRNGINILLSGMGGGLFSIGRSMQQHALSRPAHEASRASRFSLNGGGQRRWTSESTVTQTINGVSHSRRKRRDWDGNEHVTITYPDGRTIYTLNGVEQPPPQAIESSRGYIAPSHPGSVPPPPVLQSTMPPPPPYSTHPNSYHNPEINAGPSAPVPDPTYSDGHETARTRWRHGG</sequence>
<evidence type="ECO:0000313" key="3">
    <source>
        <dbReference type="EMBL" id="SJL03742.1"/>
    </source>
</evidence>
<evidence type="ECO:0000259" key="2">
    <source>
        <dbReference type="PROSITE" id="PS50076"/>
    </source>
</evidence>
<dbReference type="Proteomes" id="UP000219338">
    <property type="component" value="Unassembled WGS sequence"/>
</dbReference>
<dbReference type="PRINTS" id="PR00625">
    <property type="entry name" value="JDOMAIN"/>
</dbReference>
<dbReference type="AlphaFoldDB" id="A0A284R4V2"/>
<accession>A0A284R4V2</accession>
<dbReference type="SUPFAM" id="SSF46565">
    <property type="entry name" value="Chaperone J-domain"/>
    <property type="match status" value="1"/>
</dbReference>
<evidence type="ECO:0000313" key="4">
    <source>
        <dbReference type="Proteomes" id="UP000219338"/>
    </source>
</evidence>
<dbReference type="PROSITE" id="PS00636">
    <property type="entry name" value="DNAJ_1"/>
    <property type="match status" value="1"/>
</dbReference>
<dbReference type="GO" id="GO:0051087">
    <property type="term" value="F:protein-folding chaperone binding"/>
    <property type="evidence" value="ECO:0007669"/>
    <property type="project" value="TreeGrafter"/>
</dbReference>
<dbReference type="GO" id="GO:0051082">
    <property type="term" value="F:unfolded protein binding"/>
    <property type="evidence" value="ECO:0007669"/>
    <property type="project" value="TreeGrafter"/>
</dbReference>
<feature type="region of interest" description="Disordered" evidence="1">
    <location>
        <begin position="193"/>
        <end position="215"/>
    </location>
</feature>
<dbReference type="OMA" id="FELFNMM"/>
<dbReference type="InterPro" id="IPR018253">
    <property type="entry name" value="DnaJ_domain_CS"/>
</dbReference>
<dbReference type="Gene3D" id="1.10.287.110">
    <property type="entry name" value="DnaJ domain"/>
    <property type="match status" value="1"/>
</dbReference>
<reference evidence="4" key="1">
    <citation type="journal article" date="2017" name="Nat. Ecol. Evol.">
        <title>Genome expansion and lineage-specific genetic innovations in the forest pathogenic fungi Armillaria.</title>
        <authorList>
            <person name="Sipos G."/>
            <person name="Prasanna A.N."/>
            <person name="Walter M.C."/>
            <person name="O'Connor E."/>
            <person name="Balint B."/>
            <person name="Krizsan K."/>
            <person name="Kiss B."/>
            <person name="Hess J."/>
            <person name="Varga T."/>
            <person name="Slot J."/>
            <person name="Riley R."/>
            <person name="Boka B."/>
            <person name="Rigling D."/>
            <person name="Barry K."/>
            <person name="Lee J."/>
            <person name="Mihaltcheva S."/>
            <person name="LaButti K."/>
            <person name="Lipzen A."/>
            <person name="Waldron R."/>
            <person name="Moloney N.M."/>
            <person name="Sperisen C."/>
            <person name="Kredics L."/>
            <person name="Vagvoelgyi C."/>
            <person name="Patrignani A."/>
            <person name="Fitzpatrick D."/>
            <person name="Nagy I."/>
            <person name="Doyle S."/>
            <person name="Anderson J.B."/>
            <person name="Grigoriev I.V."/>
            <person name="Gueldener U."/>
            <person name="Muensterkoetter M."/>
            <person name="Nagy L.G."/>
        </authorList>
    </citation>
    <scope>NUCLEOTIDE SEQUENCE [LARGE SCALE GENOMIC DNA]</scope>
    <source>
        <strain evidence="4">C18/9</strain>
    </source>
</reference>
<feature type="region of interest" description="Disordered" evidence="1">
    <location>
        <begin position="73"/>
        <end position="113"/>
    </location>
</feature>
<dbReference type="Pfam" id="PF00226">
    <property type="entry name" value="DnaJ"/>
    <property type="match status" value="1"/>
</dbReference>
<feature type="compositionally biased region" description="Low complexity" evidence="1">
    <location>
        <begin position="95"/>
        <end position="109"/>
    </location>
</feature>
<dbReference type="InterPro" id="IPR001623">
    <property type="entry name" value="DnaJ_domain"/>
</dbReference>
<dbReference type="PANTHER" id="PTHR43948:SF10">
    <property type="entry name" value="MRJ, ISOFORM E"/>
    <property type="match status" value="1"/>
</dbReference>
<feature type="compositionally biased region" description="Basic and acidic residues" evidence="1">
    <location>
        <begin position="31"/>
        <end position="50"/>
    </location>
</feature>
<feature type="region of interest" description="Disordered" evidence="1">
    <location>
        <begin position="27"/>
        <end position="52"/>
    </location>
</feature>
<feature type="compositionally biased region" description="Pro residues" evidence="1">
    <location>
        <begin position="77"/>
        <end position="89"/>
    </location>
</feature>
<dbReference type="STRING" id="47428.A0A284R4V2"/>
<keyword evidence="4" id="KW-1185">Reference proteome</keyword>
<proteinExistence type="predicted"/>
<gene>
    <name evidence="3" type="ORF">ARMOST_07099</name>
</gene>
<dbReference type="PROSITE" id="PS50076">
    <property type="entry name" value="DNAJ_2"/>
    <property type="match status" value="1"/>
</dbReference>
<protein>
    <recommendedName>
        <fullName evidence="2">J domain-containing protein</fullName>
    </recommendedName>
</protein>
<feature type="region of interest" description="Disordered" evidence="1">
    <location>
        <begin position="257"/>
        <end position="337"/>
    </location>
</feature>
<name>A0A284R4V2_ARMOS</name>
<feature type="domain" description="J" evidence="2">
    <location>
        <begin position="4"/>
        <end position="75"/>
    </location>
</feature>
<dbReference type="GO" id="GO:0044183">
    <property type="term" value="F:protein folding chaperone"/>
    <property type="evidence" value="ECO:0007669"/>
    <property type="project" value="TreeGrafter"/>
</dbReference>